<sequence length="170" mass="19215">MPIWIELHKIPLQYFHPKGISYLASAIEKPLHMDRNTALRSRLDYAKVCIEIDMEKEVPEVLKVDVGDDYIVEILVDVPWVTDKCAKCKVFGYECTENLEQATDNLVEEDGKADALVVEAGVTQNKSVEDSMVRPLGASQDTLKDIGKEILCVKEEKKMKGKEMEMATQL</sequence>
<dbReference type="PANTHER" id="PTHR31286">
    <property type="entry name" value="GLYCINE-RICH CELL WALL STRUCTURAL PROTEIN 1.8-LIKE"/>
    <property type="match status" value="1"/>
</dbReference>
<protein>
    <submittedName>
        <fullName evidence="1">Uncharacterized protein</fullName>
    </submittedName>
</protein>
<evidence type="ECO:0000313" key="1">
    <source>
        <dbReference type="EMBL" id="PKI52013.1"/>
    </source>
</evidence>
<dbReference type="InterPro" id="IPR040256">
    <property type="entry name" value="At4g02000-like"/>
</dbReference>
<comment type="caution">
    <text evidence="1">The sequence shown here is derived from an EMBL/GenBank/DDBJ whole genome shotgun (WGS) entry which is preliminary data.</text>
</comment>
<dbReference type="STRING" id="22663.A0A2I0J7I4"/>
<gene>
    <name evidence="1" type="ORF">CRG98_027665</name>
</gene>
<dbReference type="AlphaFoldDB" id="A0A2I0J7I4"/>
<evidence type="ECO:0000313" key="2">
    <source>
        <dbReference type="Proteomes" id="UP000233551"/>
    </source>
</evidence>
<reference evidence="1 2" key="1">
    <citation type="submission" date="2017-11" db="EMBL/GenBank/DDBJ databases">
        <title>De-novo sequencing of pomegranate (Punica granatum L.) genome.</title>
        <authorList>
            <person name="Akparov Z."/>
            <person name="Amiraslanov A."/>
            <person name="Hajiyeva S."/>
            <person name="Abbasov M."/>
            <person name="Kaur K."/>
            <person name="Hamwieh A."/>
            <person name="Solovyev V."/>
            <person name="Salamov A."/>
            <person name="Braich B."/>
            <person name="Kosarev P."/>
            <person name="Mahmoud A."/>
            <person name="Hajiyev E."/>
            <person name="Babayeva S."/>
            <person name="Izzatullayeva V."/>
            <person name="Mammadov A."/>
            <person name="Mammadov A."/>
            <person name="Sharifova S."/>
            <person name="Ojaghi J."/>
            <person name="Eynullazada K."/>
            <person name="Bayramov B."/>
            <person name="Abdulazimova A."/>
            <person name="Shahmuradov I."/>
        </authorList>
    </citation>
    <scope>NUCLEOTIDE SEQUENCE [LARGE SCALE GENOMIC DNA]</scope>
    <source>
        <strain evidence="2">cv. AG2017</strain>
        <tissue evidence="1">Leaf</tissue>
    </source>
</reference>
<organism evidence="1 2">
    <name type="scientific">Punica granatum</name>
    <name type="common">Pomegranate</name>
    <dbReference type="NCBI Taxonomy" id="22663"/>
    <lineage>
        <taxon>Eukaryota</taxon>
        <taxon>Viridiplantae</taxon>
        <taxon>Streptophyta</taxon>
        <taxon>Embryophyta</taxon>
        <taxon>Tracheophyta</taxon>
        <taxon>Spermatophyta</taxon>
        <taxon>Magnoliopsida</taxon>
        <taxon>eudicotyledons</taxon>
        <taxon>Gunneridae</taxon>
        <taxon>Pentapetalae</taxon>
        <taxon>rosids</taxon>
        <taxon>malvids</taxon>
        <taxon>Myrtales</taxon>
        <taxon>Lythraceae</taxon>
        <taxon>Punica</taxon>
    </lineage>
</organism>
<dbReference type="EMBL" id="PGOL01001981">
    <property type="protein sequence ID" value="PKI52013.1"/>
    <property type="molecule type" value="Genomic_DNA"/>
</dbReference>
<name>A0A2I0J7I4_PUNGR</name>
<accession>A0A2I0J7I4</accession>
<proteinExistence type="predicted"/>
<dbReference type="PANTHER" id="PTHR31286:SF165">
    <property type="entry name" value="DUF4283 DOMAIN-CONTAINING PROTEIN"/>
    <property type="match status" value="1"/>
</dbReference>
<keyword evidence="2" id="KW-1185">Reference proteome</keyword>
<dbReference type="Proteomes" id="UP000233551">
    <property type="component" value="Unassembled WGS sequence"/>
</dbReference>